<dbReference type="HOGENOM" id="CLU_3330885_0_0_5"/>
<accession>C4WIX6</accession>
<name>C4WIX6_9HYPH</name>
<dbReference type="Proteomes" id="UP000004386">
    <property type="component" value="Unassembled WGS sequence"/>
</dbReference>
<evidence type="ECO:0000313" key="2">
    <source>
        <dbReference type="Proteomes" id="UP000004386"/>
    </source>
</evidence>
<comment type="caution">
    <text evidence="1">The sequence shown here is derived from an EMBL/GenBank/DDBJ whole genome shotgun (WGS) entry which is preliminary data.</text>
</comment>
<dbReference type="EMBL" id="ACQA01000001">
    <property type="protein sequence ID" value="EEQ95777.1"/>
    <property type="molecule type" value="Genomic_DNA"/>
</dbReference>
<dbReference type="AlphaFoldDB" id="C4WIX6"/>
<protein>
    <submittedName>
        <fullName evidence="1">Uncharacterized protein</fullName>
    </submittedName>
</protein>
<sequence>MDNYLNPAASLGNGDKLFCFWKWQRREIEAGKAKAAAA</sequence>
<proteinExistence type="predicted"/>
<organism evidence="1 2">
    <name type="scientific">Brucella intermedia LMG 3301</name>
    <dbReference type="NCBI Taxonomy" id="641118"/>
    <lineage>
        <taxon>Bacteria</taxon>
        <taxon>Pseudomonadati</taxon>
        <taxon>Pseudomonadota</taxon>
        <taxon>Alphaproteobacteria</taxon>
        <taxon>Hyphomicrobiales</taxon>
        <taxon>Brucellaceae</taxon>
        <taxon>Brucella/Ochrobactrum group</taxon>
        <taxon>Brucella</taxon>
    </lineage>
</organism>
<gene>
    <name evidence="1" type="ORF">OINT_1001171</name>
</gene>
<reference evidence="1 2" key="1">
    <citation type="submission" date="2009-05" db="EMBL/GenBank/DDBJ databases">
        <authorList>
            <person name="Setubal J.C."/>
            <person name="Boyle S."/>
            <person name="Crasta O.R."/>
            <person name="Gillespie J.J."/>
            <person name="Kenyon R.W."/>
            <person name="Lu J."/>
            <person name="Mane S."/>
            <person name="Nagrani S."/>
            <person name="Shallom J.M."/>
            <person name="Shallom S."/>
            <person name="Shukla M."/>
            <person name="Snyder E.E."/>
            <person name="Sobral B.W."/>
            <person name="Wattam A.R."/>
            <person name="Will R."/>
            <person name="Williams K."/>
            <person name="Yoo H."/>
            <person name="Munk C."/>
            <person name="Tapia R."/>
            <person name="Green L."/>
            <person name="Rogers Y."/>
            <person name="Detter J.C."/>
            <person name="Bruce D."/>
            <person name="Brettin T.S."/>
            <person name="Tsolis R."/>
        </authorList>
    </citation>
    <scope>NUCLEOTIDE SEQUENCE [LARGE SCALE GENOMIC DNA]</scope>
    <source>
        <strain evidence="1 2">LMG 3301</strain>
    </source>
</reference>
<evidence type="ECO:0000313" key="1">
    <source>
        <dbReference type="EMBL" id="EEQ95777.1"/>
    </source>
</evidence>